<evidence type="ECO:0000256" key="1">
    <source>
        <dbReference type="SAM" id="Phobius"/>
    </source>
</evidence>
<gene>
    <name evidence="2" type="ORF">CPB83DRAFT_858533</name>
</gene>
<protein>
    <submittedName>
        <fullName evidence="2">Uncharacterized protein</fullName>
    </submittedName>
</protein>
<keyword evidence="1" id="KW-0812">Transmembrane</keyword>
<dbReference type="AlphaFoldDB" id="A0A9P6EBH1"/>
<reference evidence="2" key="1">
    <citation type="submission" date="2020-11" db="EMBL/GenBank/DDBJ databases">
        <authorList>
            <consortium name="DOE Joint Genome Institute"/>
            <person name="Ahrendt S."/>
            <person name="Riley R."/>
            <person name="Andreopoulos W."/>
            <person name="Labutti K."/>
            <person name="Pangilinan J."/>
            <person name="Ruiz-Duenas F.J."/>
            <person name="Barrasa J.M."/>
            <person name="Sanchez-Garcia M."/>
            <person name="Camarero S."/>
            <person name="Miyauchi S."/>
            <person name="Serrano A."/>
            <person name="Linde D."/>
            <person name="Babiker R."/>
            <person name="Drula E."/>
            <person name="Ayuso-Fernandez I."/>
            <person name="Pacheco R."/>
            <person name="Padilla G."/>
            <person name="Ferreira P."/>
            <person name="Barriuso J."/>
            <person name="Kellner H."/>
            <person name="Castanera R."/>
            <person name="Alfaro M."/>
            <person name="Ramirez L."/>
            <person name="Pisabarro A.G."/>
            <person name="Kuo A."/>
            <person name="Tritt A."/>
            <person name="Lipzen A."/>
            <person name="He G."/>
            <person name="Yan M."/>
            <person name="Ng V."/>
            <person name="Cullen D."/>
            <person name="Martin F."/>
            <person name="Rosso M.-N."/>
            <person name="Henrissat B."/>
            <person name="Hibbett D."/>
            <person name="Martinez A.T."/>
            <person name="Grigoriev I.V."/>
        </authorList>
    </citation>
    <scope>NUCLEOTIDE SEQUENCE</scope>
    <source>
        <strain evidence="2">CBS 506.95</strain>
    </source>
</reference>
<accession>A0A9P6EBH1</accession>
<evidence type="ECO:0000313" key="2">
    <source>
        <dbReference type="EMBL" id="KAF9526026.1"/>
    </source>
</evidence>
<keyword evidence="1" id="KW-1133">Transmembrane helix</keyword>
<proteinExistence type="predicted"/>
<feature type="transmembrane region" description="Helical" evidence="1">
    <location>
        <begin position="82"/>
        <end position="110"/>
    </location>
</feature>
<sequence length="132" mass="14644">MLSVEGIRTQQKPTFCHCSPVTYASAPTSYCSSSLWPSQLVISNENSSQTFHADLELTRTSGATSGQPQAYTLKKYNAEENVYFIVLFEANYTLSGSLCLGYLCFSLLFYRSRMNASFKFLFPVSVGTVSVL</sequence>
<comment type="caution">
    <text evidence="2">The sequence shown here is derived from an EMBL/GenBank/DDBJ whole genome shotgun (WGS) entry which is preliminary data.</text>
</comment>
<evidence type="ECO:0000313" key="3">
    <source>
        <dbReference type="Proteomes" id="UP000807306"/>
    </source>
</evidence>
<name>A0A9P6EBH1_9AGAR</name>
<keyword evidence="1" id="KW-0472">Membrane</keyword>
<keyword evidence="3" id="KW-1185">Reference proteome</keyword>
<dbReference type="Proteomes" id="UP000807306">
    <property type="component" value="Unassembled WGS sequence"/>
</dbReference>
<organism evidence="2 3">
    <name type="scientific">Crepidotus variabilis</name>
    <dbReference type="NCBI Taxonomy" id="179855"/>
    <lineage>
        <taxon>Eukaryota</taxon>
        <taxon>Fungi</taxon>
        <taxon>Dikarya</taxon>
        <taxon>Basidiomycota</taxon>
        <taxon>Agaricomycotina</taxon>
        <taxon>Agaricomycetes</taxon>
        <taxon>Agaricomycetidae</taxon>
        <taxon>Agaricales</taxon>
        <taxon>Agaricineae</taxon>
        <taxon>Crepidotaceae</taxon>
        <taxon>Crepidotus</taxon>
    </lineage>
</organism>
<dbReference type="EMBL" id="MU157876">
    <property type="protein sequence ID" value="KAF9526026.1"/>
    <property type="molecule type" value="Genomic_DNA"/>
</dbReference>